<keyword evidence="1" id="KW-0812">Transmembrane</keyword>
<protein>
    <submittedName>
        <fullName evidence="2">CXXC-20-CXXC protein</fullName>
    </submittedName>
</protein>
<feature type="transmembrane region" description="Helical" evidence="1">
    <location>
        <begin position="68"/>
        <end position="89"/>
    </location>
</feature>
<proteinExistence type="predicted"/>
<dbReference type="Proteomes" id="UP001225034">
    <property type="component" value="Unassembled WGS sequence"/>
</dbReference>
<accession>A0ABT9YLG4</accession>
<keyword evidence="1" id="KW-0472">Membrane</keyword>
<keyword evidence="3" id="KW-1185">Reference proteome</keyword>
<organism evidence="2 3">
    <name type="scientific">Alkalicoccobacillus murimartini</name>
    <dbReference type="NCBI Taxonomy" id="171685"/>
    <lineage>
        <taxon>Bacteria</taxon>
        <taxon>Bacillati</taxon>
        <taxon>Bacillota</taxon>
        <taxon>Bacilli</taxon>
        <taxon>Bacillales</taxon>
        <taxon>Bacillaceae</taxon>
        <taxon>Alkalicoccobacillus</taxon>
    </lineage>
</organism>
<reference evidence="2 3" key="1">
    <citation type="submission" date="2023-07" db="EMBL/GenBank/DDBJ databases">
        <title>Genomic Encyclopedia of Type Strains, Phase IV (KMG-IV): sequencing the most valuable type-strain genomes for metagenomic binning, comparative biology and taxonomic classification.</title>
        <authorList>
            <person name="Goeker M."/>
        </authorList>
    </citation>
    <scope>NUCLEOTIDE SEQUENCE [LARGE SCALE GENOMIC DNA]</scope>
    <source>
        <strain evidence="2 3">DSM 19154</strain>
    </source>
</reference>
<dbReference type="NCBIfam" id="TIGR04104">
    <property type="entry name" value="cxxc_20_cxxc"/>
    <property type="match status" value="1"/>
</dbReference>
<comment type="caution">
    <text evidence="2">The sequence shown here is derived from an EMBL/GenBank/DDBJ whole genome shotgun (WGS) entry which is preliminary data.</text>
</comment>
<dbReference type="RefSeq" id="WP_306984985.1">
    <property type="nucleotide sequence ID" value="NZ_JAUSUA010000006.1"/>
</dbReference>
<dbReference type="EMBL" id="JAUSUA010000006">
    <property type="protein sequence ID" value="MDQ0208713.1"/>
    <property type="molecule type" value="Genomic_DNA"/>
</dbReference>
<evidence type="ECO:0000256" key="1">
    <source>
        <dbReference type="SAM" id="Phobius"/>
    </source>
</evidence>
<evidence type="ECO:0000313" key="2">
    <source>
        <dbReference type="EMBL" id="MDQ0208713.1"/>
    </source>
</evidence>
<keyword evidence="1" id="KW-1133">Transmembrane helix</keyword>
<sequence>MPTCKSCGEKWSWKQTFKGSFTLEPSFQCPFCEKKQYQTKKSKRTCAILPFVAPFTFAALNFSSAPLFTVIGVGIGVIILIFSIYPALLDLSNQEEHLF</sequence>
<name>A0ABT9YLG4_9BACI</name>
<gene>
    <name evidence="2" type="ORF">J2S05_003525</name>
</gene>
<dbReference type="InterPro" id="IPR026369">
    <property type="entry name" value="CxxC_20_CxxC"/>
</dbReference>
<feature type="transmembrane region" description="Helical" evidence="1">
    <location>
        <begin position="45"/>
        <end position="62"/>
    </location>
</feature>
<evidence type="ECO:0000313" key="3">
    <source>
        <dbReference type="Proteomes" id="UP001225034"/>
    </source>
</evidence>